<dbReference type="Pfam" id="PF13561">
    <property type="entry name" value="adh_short_C2"/>
    <property type="match status" value="2"/>
</dbReference>
<dbReference type="InterPro" id="IPR036291">
    <property type="entry name" value="NAD(P)-bd_dom_sf"/>
</dbReference>
<evidence type="ECO:0000256" key="4">
    <source>
        <dbReference type="ARBA" id="ARBA00022832"/>
    </source>
</evidence>
<dbReference type="SUPFAM" id="SSF51735">
    <property type="entry name" value="NAD(P)-binding Rossmann-fold domains"/>
    <property type="match status" value="1"/>
</dbReference>
<dbReference type="PANTHER" id="PTHR43159:SF2">
    <property type="entry name" value="ENOYL-[ACYL-CARRIER-PROTEIN] REDUCTASE [NADH], CHLOROPLASTIC"/>
    <property type="match status" value="1"/>
</dbReference>
<proteinExistence type="inferred from homology"/>
<feature type="compositionally biased region" description="Polar residues" evidence="8">
    <location>
        <begin position="528"/>
        <end position="541"/>
    </location>
</feature>
<evidence type="ECO:0000256" key="5">
    <source>
        <dbReference type="ARBA" id="ARBA00023002"/>
    </source>
</evidence>
<evidence type="ECO:0000256" key="1">
    <source>
        <dbReference type="ARBA" id="ARBA00005189"/>
    </source>
</evidence>
<dbReference type="GO" id="GO:0006633">
    <property type="term" value="P:fatty acid biosynthetic process"/>
    <property type="evidence" value="ECO:0007669"/>
    <property type="project" value="UniProtKB-KW"/>
</dbReference>
<dbReference type="Gene3D" id="3.40.50.720">
    <property type="entry name" value="NAD(P)-binding Rossmann-like Domain"/>
    <property type="match status" value="1"/>
</dbReference>
<feature type="region of interest" description="Disordered" evidence="8">
    <location>
        <begin position="142"/>
        <end position="199"/>
    </location>
</feature>
<dbReference type="GO" id="GO:0004318">
    <property type="term" value="F:enoyl-[acyl-carrier-protein] reductase (NADH) activity"/>
    <property type="evidence" value="ECO:0007669"/>
    <property type="project" value="InterPro"/>
</dbReference>
<dbReference type="InterPro" id="IPR002347">
    <property type="entry name" value="SDR_fam"/>
</dbReference>
<evidence type="ECO:0000256" key="2">
    <source>
        <dbReference type="ARBA" id="ARBA00009233"/>
    </source>
</evidence>
<comment type="pathway">
    <text evidence="1">Lipid metabolism.</text>
</comment>
<evidence type="ECO:0000256" key="3">
    <source>
        <dbReference type="ARBA" id="ARBA00022516"/>
    </source>
</evidence>
<feature type="region of interest" description="Disordered" evidence="8">
    <location>
        <begin position="599"/>
        <end position="673"/>
    </location>
</feature>
<evidence type="ECO:0000313" key="9">
    <source>
        <dbReference type="EMBL" id="GMF38930.1"/>
    </source>
</evidence>
<sequence>MLPVKVGDVLEFDPRSASKDGEGGTSSPTKSLARSLITGRVVEVLSEEEGGDGRCTVQVSPESLQPLDLKRTFYKLRSLSPTMVGLEIELESVDTKRLECGIVKKVDCDINCALVVFAGGRKKEWLDLTFFRVRLPGHHYSPDIDSDCANGNDGVKSSPTNKSKQNEAWETPKQYSNAEGTVDRSQLPPEDVSVTTSQLSMPRVDPDQFDWHLEGTHVELCNHKGQFLEGAALCSKTNSHLQLYNERRGYFEIACSVQGFKVVINGLENLKTFPMGQIIDVYSPLVGEFRSGIVLKAAVVGRMTPVRFMTDKAVKWLDLKSQTFKLVFLPHITDAFEHFGDPSDCATRGLKSFGDHSSHRSHSHDSHRNQDLEYPRLYEGDGIEIFNDHLKQYVKYKVASLSNWSKEAYIFEPVESASGGVSSRSARHVVSTLSQLRTRLILQPSRCEEYHRILVGHRVDVYDRDGKNVMNGKIHAFGGAENSSNEPTILVRFKDGHQMWIDLRTSKVTLRMHPAPDVTQAVHDGPTTPVTTSPRMENSSPVHPPANGEVARHTEPSPCATIPAVHQSKSDPAQSKSDQALFRIPSGEVLEDLANTLPESTSAIKQGGKTEVPATGGSPGRRPSPGKRVPALHRRASQSADVPKTHSLPDLVQPSDGSATSSPSPSKEEPPVVPAITPTKALSLVQSPRLGDSISPVSPGGPLPPVQPSSNPNSPTKTQLPIGPVQAAREPNLGLLTKYLSPRSSDSATMAMMLQGKRALVVGLMNKHSLAAGVTQALLSHGASVVASSKTPLSESHIRSCAFQAPETGGASPALHFEPCDVESDASIAQLMQRCGDVFDGELDILVHSVAFAPRDAFTNGLLDTPRAAWTQAMDISAYSLVALAKAATPLMDKGEENRDRSVLALTYAGSTKAARVRTWTGWYPRELLESWPDEHCVCARNPRDFGKAKYLGSLRCWLDTRLMNVTWIWQKMRKYAEDYAPLGRNSSTGDVGSVAAFLSSDLAASVTGQTIYGAFLATIRKNRGVVRLKCYCSGSSTKSAIVHRHITLRKWKYSSAYLLQITWTAAASNSVFMSGTFALTRSMLPESDEMHLGREAVLQQLCACVSLDVFCWLHLLPEELRDKPVSSESLGLVEKV</sequence>
<dbReference type="EMBL" id="BSXW01001752">
    <property type="protein sequence ID" value="GMF38930.1"/>
    <property type="molecule type" value="Genomic_DNA"/>
</dbReference>
<dbReference type="OrthoDB" id="129123at2759"/>
<comment type="caution">
    <text evidence="9">The sequence shown here is derived from an EMBL/GenBank/DDBJ whole genome shotgun (WGS) entry which is preliminary data.</text>
</comment>
<dbReference type="AlphaFoldDB" id="A0A9W6XHV3"/>
<feature type="region of interest" description="Disordered" evidence="8">
    <location>
        <begin position="689"/>
        <end position="720"/>
    </location>
</feature>
<accession>A0A9W6XHV3</accession>
<dbReference type="PANTHER" id="PTHR43159">
    <property type="entry name" value="ENOYL-[ACYL-CARRIER-PROTEIN] REDUCTASE"/>
    <property type="match status" value="1"/>
</dbReference>
<feature type="region of interest" description="Disordered" evidence="8">
    <location>
        <begin position="518"/>
        <end position="578"/>
    </location>
</feature>
<keyword evidence="3" id="KW-0444">Lipid biosynthesis</keyword>
<dbReference type="Gene3D" id="1.10.8.400">
    <property type="entry name" value="Enoyl acyl carrier protein reductase"/>
    <property type="match status" value="1"/>
</dbReference>
<evidence type="ECO:0000256" key="7">
    <source>
        <dbReference type="ARBA" id="ARBA00023160"/>
    </source>
</evidence>
<evidence type="ECO:0000313" key="10">
    <source>
        <dbReference type="Proteomes" id="UP001165083"/>
    </source>
</evidence>
<reference evidence="9" key="1">
    <citation type="submission" date="2023-04" db="EMBL/GenBank/DDBJ databases">
        <title>Phytophthora lilii NBRC 32176.</title>
        <authorList>
            <person name="Ichikawa N."/>
            <person name="Sato H."/>
            <person name="Tonouchi N."/>
        </authorList>
    </citation>
    <scope>NUCLEOTIDE SEQUENCE</scope>
    <source>
        <strain evidence="9">NBRC 32176</strain>
    </source>
</reference>
<keyword evidence="6" id="KW-0443">Lipid metabolism</keyword>
<comment type="similarity">
    <text evidence="2">Belongs to the short-chain dehydrogenases/reductases (SDR) family. FabI subfamily.</text>
</comment>
<name>A0A9W6XHV3_9STRA</name>
<gene>
    <name evidence="9" type="ORF">Plil01_001618300</name>
</gene>
<evidence type="ECO:0000256" key="8">
    <source>
        <dbReference type="SAM" id="MobiDB-lite"/>
    </source>
</evidence>
<keyword evidence="10" id="KW-1185">Reference proteome</keyword>
<organism evidence="9 10">
    <name type="scientific">Phytophthora lilii</name>
    <dbReference type="NCBI Taxonomy" id="2077276"/>
    <lineage>
        <taxon>Eukaryota</taxon>
        <taxon>Sar</taxon>
        <taxon>Stramenopiles</taxon>
        <taxon>Oomycota</taxon>
        <taxon>Peronosporomycetes</taxon>
        <taxon>Peronosporales</taxon>
        <taxon>Peronosporaceae</taxon>
        <taxon>Phytophthora</taxon>
    </lineage>
</organism>
<dbReference type="Proteomes" id="UP001165083">
    <property type="component" value="Unassembled WGS sequence"/>
</dbReference>
<keyword evidence="4" id="KW-0276">Fatty acid metabolism</keyword>
<feature type="compositionally biased region" description="Polar residues" evidence="8">
    <location>
        <begin position="155"/>
        <end position="179"/>
    </location>
</feature>
<keyword evidence="7" id="KW-0275">Fatty acid biosynthesis</keyword>
<protein>
    <submittedName>
        <fullName evidence="9">Unnamed protein product</fullName>
    </submittedName>
</protein>
<feature type="compositionally biased region" description="Low complexity" evidence="8">
    <location>
        <begin position="654"/>
        <end position="665"/>
    </location>
</feature>
<keyword evidence="5" id="KW-0560">Oxidoreductase</keyword>
<evidence type="ECO:0000256" key="6">
    <source>
        <dbReference type="ARBA" id="ARBA00023098"/>
    </source>
</evidence>
<dbReference type="InterPro" id="IPR014358">
    <property type="entry name" value="Enoyl-ACP_Rdtase_NADH"/>
</dbReference>